<comment type="similarity">
    <text evidence="2">Belongs to the comF family.</text>
</comment>
<evidence type="ECO:0000256" key="2">
    <source>
        <dbReference type="ARBA" id="ARBA00038413"/>
    </source>
</evidence>
<dbReference type="InterPro" id="IPR019316">
    <property type="entry name" value="G8_domain"/>
</dbReference>
<dbReference type="PANTHER" id="PTHR47687:SF4">
    <property type="entry name" value="G8 DOMAIN-CONTAINING PROTEIN DDB_G0286311-RELATED"/>
    <property type="match status" value="1"/>
</dbReference>
<dbReference type="VEuPathDB" id="AmoebaDB:ACA1_066170"/>
<sequence>MTASRPSCFMWATACLTVVLLAAVALFTSPAASQSCTRDTYTSLPAGAMFPTDTLSATLVPSGRALTTGHWSEVAKYGKYRPAKVTPAASPPAVGCPHLQSGLKDWHNPTTWGGSVPANGANVNIPVATKVLVSSCSINSSFVFGTITVPAGSELIFGDAKISVSARGFNVLGSLLIGSPTCRLRNKVTITLYGSRSAQALPAASQVKGIAVTGRIDIHGMQYFPTWSRLAMTAEAGDKYLFIQDMVNWQPGQSVFITTTELKDARDWHRNEVRKIVKVWKTSLDATVAAIELDSPLAYKHYGGREYQAEVGLLSRNIVIQGDASSEPTDTANATCTDPVGGTGSTYPCNDKYLTGFGGHVQVMGTGARGRFSGVELYRMGQTNVLGRYPLHWHMISTTNSSVNYATDCSVHNSFFRCYTIHGTHGVLLAQNTAYNAIGNCFYLSEDGVEENNTIQHNLAAHVHILGNMQDPSLGRSGNGWWGQYLSYYTNSSSLIIPADMSAAPFYVTNMYNTIEGNAASGGWTGFSFPSLPGPTGNFKDVNNFNPANRPFKTPFRGNTAHSTGFWWASAGAFYFGGEMTYTDSTKTTLRYTEGRSNIVHDTCSDKTVGTPASPNAGCWDLGAQLWLELEDNKAFLANRGLQAWGNRANIVRIEIHDTALSMNVFGQVWVNGMLMECRSNHRPTPFAGCPRASASPRWGDCNVRDFYFFTTIGGFQWYDVSQNHIVQNSTFRNCRNDWSGCIFGNEPGKCNGAAVFTSLTHSDQFVPQIMQTTAGINYTNCNNIWRSSTQLADATGETVSGRMQSWLDADGTASGTGQRTMIGSAWADQWWKMNDGCQLVAERWVCRMAQKDSSAAIKLSVDPTREAQIGSTICVNGGDGTKPCPVIGKATHFGRNNESLGVDVAVMGQLTGPIIYQSGGWFVRYTAGTPKQITISEIQVDPKDSLVLALPYPAGTTFNISFEAANWCSTSWGVCRHPFRPVSSALQVFNGFGDVYYWNNTARVLYLRATMQPGYFGSPGTDAPWTSIPPAPNQFSRGGLTIPVINYGPSIVIRASCSTNPCAPQTTVSVPPKLFP</sequence>
<dbReference type="AlphaFoldDB" id="L8H082"/>
<dbReference type="STRING" id="1257118.L8H082"/>
<gene>
    <name evidence="5" type="ORF">ACA1_066170</name>
</gene>
<dbReference type="Proteomes" id="UP000011083">
    <property type="component" value="Unassembled WGS sequence"/>
</dbReference>
<evidence type="ECO:0000313" key="6">
    <source>
        <dbReference type="Proteomes" id="UP000011083"/>
    </source>
</evidence>
<evidence type="ECO:0000256" key="3">
    <source>
        <dbReference type="SAM" id="SignalP"/>
    </source>
</evidence>
<dbReference type="KEGG" id="acan:ACA1_066170"/>
<keyword evidence="1" id="KW-0325">Glycoprotein</keyword>
<dbReference type="OMA" id="IHANCAG"/>
<dbReference type="PROSITE" id="PS51484">
    <property type="entry name" value="G8"/>
    <property type="match status" value="1"/>
</dbReference>
<feature type="chain" id="PRO_5003990255" evidence="3">
    <location>
        <begin position="34"/>
        <end position="1077"/>
    </location>
</feature>
<dbReference type="OrthoDB" id="2094524at2759"/>
<organism evidence="5 6">
    <name type="scientific">Acanthamoeba castellanii (strain ATCC 30010 / Neff)</name>
    <dbReference type="NCBI Taxonomy" id="1257118"/>
    <lineage>
        <taxon>Eukaryota</taxon>
        <taxon>Amoebozoa</taxon>
        <taxon>Discosea</taxon>
        <taxon>Longamoebia</taxon>
        <taxon>Centramoebida</taxon>
        <taxon>Acanthamoebidae</taxon>
        <taxon>Acanthamoeba</taxon>
    </lineage>
</organism>
<evidence type="ECO:0000259" key="4">
    <source>
        <dbReference type="PROSITE" id="PS51484"/>
    </source>
</evidence>
<dbReference type="Pfam" id="PF24605">
    <property type="entry name" value="CEMIP_X"/>
    <property type="match status" value="1"/>
</dbReference>
<dbReference type="Pfam" id="PF24606">
    <property type="entry name" value="CEMIP_beta-hel"/>
    <property type="match status" value="1"/>
</dbReference>
<reference evidence="5 6" key="1">
    <citation type="journal article" date="2013" name="Genome Biol.">
        <title>Genome of Acanthamoeba castellanii highlights extensive lateral gene transfer and early evolution of tyrosine kinase signaling.</title>
        <authorList>
            <person name="Clarke M."/>
            <person name="Lohan A.J."/>
            <person name="Liu B."/>
            <person name="Lagkouvardos I."/>
            <person name="Roy S."/>
            <person name="Zafar N."/>
            <person name="Bertelli C."/>
            <person name="Schilde C."/>
            <person name="Kianianmomeni A."/>
            <person name="Burglin T.R."/>
            <person name="Frech C."/>
            <person name="Turcotte B."/>
            <person name="Kopec K.O."/>
            <person name="Synnott J.M."/>
            <person name="Choo C."/>
            <person name="Paponov I."/>
            <person name="Finkler A."/>
            <person name="Soon Heng Tan C."/>
            <person name="Hutchins A.P."/>
            <person name="Weinmeier T."/>
            <person name="Rattei T."/>
            <person name="Chu J.S."/>
            <person name="Gimenez G."/>
            <person name="Irimia M."/>
            <person name="Rigden D.J."/>
            <person name="Fitzpatrick D.A."/>
            <person name="Lorenzo-Morales J."/>
            <person name="Bateman A."/>
            <person name="Chiu C.H."/>
            <person name="Tang P."/>
            <person name="Hegemann P."/>
            <person name="Fromm H."/>
            <person name="Raoult D."/>
            <person name="Greub G."/>
            <person name="Miranda-Saavedra D."/>
            <person name="Chen N."/>
            <person name="Nash P."/>
            <person name="Ginger M.L."/>
            <person name="Horn M."/>
            <person name="Schaap P."/>
            <person name="Caler L."/>
            <person name="Loftus B."/>
        </authorList>
    </citation>
    <scope>NUCLEOTIDE SEQUENCE [LARGE SCALE GENOMIC DNA]</scope>
    <source>
        <strain evidence="5 6">Neff</strain>
    </source>
</reference>
<dbReference type="GeneID" id="14918102"/>
<dbReference type="SMART" id="SM01225">
    <property type="entry name" value="G8"/>
    <property type="match status" value="1"/>
</dbReference>
<dbReference type="InterPro" id="IPR052334">
    <property type="entry name" value="G8_domain-comF-like"/>
</dbReference>
<keyword evidence="6" id="KW-1185">Reference proteome</keyword>
<dbReference type="Pfam" id="PF10162">
    <property type="entry name" value="G8"/>
    <property type="match status" value="1"/>
</dbReference>
<feature type="signal peptide" evidence="3">
    <location>
        <begin position="1"/>
        <end position="33"/>
    </location>
</feature>
<accession>L8H082</accession>
<name>L8H082_ACACF</name>
<dbReference type="InterPro" id="IPR055401">
    <property type="entry name" value="CEMIP_beta-hel_dom"/>
</dbReference>
<evidence type="ECO:0000256" key="1">
    <source>
        <dbReference type="ARBA" id="ARBA00023180"/>
    </source>
</evidence>
<proteinExistence type="inferred from homology"/>
<dbReference type="RefSeq" id="XP_004339809.1">
    <property type="nucleotide sequence ID" value="XM_004339761.1"/>
</dbReference>
<protein>
    <submittedName>
        <fullName evidence="5">Communication mutant protein f, putative</fullName>
    </submittedName>
</protein>
<feature type="domain" description="G8" evidence="4">
    <location>
        <begin position="110"/>
        <end position="232"/>
    </location>
</feature>
<dbReference type="PANTHER" id="PTHR47687">
    <property type="entry name" value="G8 DOMAIN-CONTAINING PROTEIN DDB_G0288475-RELATED"/>
    <property type="match status" value="1"/>
</dbReference>
<evidence type="ECO:0000313" key="5">
    <source>
        <dbReference type="EMBL" id="ELR17796.1"/>
    </source>
</evidence>
<dbReference type="InterPro" id="IPR055400">
    <property type="entry name" value="CEMIP_X"/>
</dbReference>
<keyword evidence="3" id="KW-0732">Signal</keyword>
<dbReference type="EMBL" id="KB007974">
    <property type="protein sequence ID" value="ELR17796.1"/>
    <property type="molecule type" value="Genomic_DNA"/>
</dbReference>